<organism evidence="1 2">
    <name type="scientific">Toxoplasma gondii FOU</name>
    <dbReference type="NCBI Taxonomy" id="943167"/>
    <lineage>
        <taxon>Eukaryota</taxon>
        <taxon>Sar</taxon>
        <taxon>Alveolata</taxon>
        <taxon>Apicomplexa</taxon>
        <taxon>Conoidasida</taxon>
        <taxon>Coccidia</taxon>
        <taxon>Eucoccidiorida</taxon>
        <taxon>Eimeriorina</taxon>
        <taxon>Sarcocystidae</taxon>
        <taxon>Toxoplasma</taxon>
    </lineage>
</organism>
<sequence>MRNRHQRISASLCRTSRVLKCSGFACTRLIKKADTSSSLPRKFSPDVFTHAHGETCVQLLLCLCVVFAPRFFSLLSRWMLFRGQPLEQLFPWTVIPDFTFVANVCKPEEVQGVKIGYLVHMARRQENILYHFYPNRFEIYKRLNLNILPADRLLLDFPFKVEKESLPLQGELGYLIPHVPEEQREDV</sequence>
<accession>A0A086LAD0</accession>
<keyword evidence="1" id="KW-0812">Transmembrane</keyword>
<protein>
    <submittedName>
        <fullName evidence="1">Putative transmembrane protein</fullName>
    </submittedName>
</protein>
<dbReference type="EMBL" id="AEYH02000841">
    <property type="protein sequence ID" value="KFG53598.1"/>
    <property type="molecule type" value="Genomic_DNA"/>
</dbReference>
<name>A0A086LAD0_TOXGO</name>
<reference evidence="1 2" key="1">
    <citation type="submission" date="2014-07" db="EMBL/GenBank/DDBJ databases">
        <authorList>
            <person name="Sibley D."/>
            <person name="Venepally P."/>
            <person name="Karamycheva S."/>
            <person name="Hadjithomas M."/>
            <person name="Khan A."/>
            <person name="Brunk B."/>
            <person name="Roos D."/>
            <person name="Caler E."/>
            <person name="Lorenzi H."/>
        </authorList>
    </citation>
    <scope>NUCLEOTIDE SEQUENCE [LARGE SCALE GENOMIC DNA]</scope>
    <source>
        <strain evidence="1 2">FOU</strain>
    </source>
</reference>
<dbReference type="AlphaFoldDB" id="A0A086LAD0"/>
<keyword evidence="1" id="KW-0472">Membrane</keyword>
<dbReference type="Proteomes" id="UP000028838">
    <property type="component" value="Unassembled WGS sequence"/>
</dbReference>
<dbReference type="VEuPathDB" id="ToxoDB:TGFOU_202180C"/>
<proteinExistence type="predicted"/>
<evidence type="ECO:0000313" key="2">
    <source>
        <dbReference type="Proteomes" id="UP000028838"/>
    </source>
</evidence>
<gene>
    <name evidence="1" type="ORF">TGFOU_202180C</name>
</gene>
<comment type="caution">
    <text evidence="1">The sequence shown here is derived from an EMBL/GenBank/DDBJ whole genome shotgun (WGS) entry which is preliminary data.</text>
</comment>
<evidence type="ECO:0000313" key="1">
    <source>
        <dbReference type="EMBL" id="KFG53598.1"/>
    </source>
</evidence>